<protein>
    <recommendedName>
        <fullName evidence="3">DUF91 domain-containing protein</fullName>
    </recommendedName>
</protein>
<keyword evidence="2" id="KW-1185">Reference proteome</keyword>
<evidence type="ECO:0000313" key="2">
    <source>
        <dbReference type="Proteomes" id="UP000238365"/>
    </source>
</evidence>
<dbReference type="AlphaFoldDB" id="A0A2L0IJN3"/>
<evidence type="ECO:0008006" key="3">
    <source>
        <dbReference type="Google" id="ProtNLM"/>
    </source>
</evidence>
<accession>A0A2L0IJN3</accession>
<dbReference type="InterPro" id="IPR011856">
    <property type="entry name" value="tRNA_endonuc-like_dom_sf"/>
</dbReference>
<dbReference type="EMBL" id="CP026377">
    <property type="protein sequence ID" value="AUX94778.1"/>
    <property type="molecule type" value="Genomic_DNA"/>
</dbReference>
<sequence length="330" mass="38487">MGLFTLEEQEFRAVSKTTFARESILERRDIQSALARKISHFVPDCMVIQEEFNNWEDSQRRIDLLCIDKNFNLVVIELKRDEQGAHMELQAVRYAAMVSQMTFHEAAECYQKYLDKEGVEKNAENEILNFCEREESEIADFNTQVRIVLISADFSKEVTNTVLWLNNNGLNISCFRLSPYLHLDKLLVNFEQIIPLPEAKDFLVRQKRKEIEAMKANEKSEKDYSKFVFRGATYNKRNLAFELMSDWIAENEPENINSVISIFGKDVHRSLIKLESDVTLSRRKRFHEAPIELISGETVLITNQWSIGSIQRLITTFENLGYKITAQRPE</sequence>
<dbReference type="Proteomes" id="UP000238365">
    <property type="component" value="Chromosome"/>
</dbReference>
<dbReference type="KEGG" id="pgz:C2E15_17970"/>
<reference evidence="1 2" key="1">
    <citation type="submission" date="2018-01" db="EMBL/GenBank/DDBJ databases">
        <title>Complete and assembled Genome of Pantoea gaviniae DSM22758T.</title>
        <authorList>
            <person name="Stevens M.J.A."/>
            <person name="Zurfluh K."/>
            <person name="Stephan R."/>
        </authorList>
    </citation>
    <scope>NUCLEOTIDE SEQUENCE [LARGE SCALE GENOMIC DNA]</scope>
    <source>
        <strain evidence="1 2">DSM 22758</strain>
    </source>
</reference>
<dbReference type="Gene3D" id="3.40.1350.10">
    <property type="match status" value="1"/>
</dbReference>
<organism evidence="1 2">
    <name type="scientific">Mixta gaviniae</name>
    <dbReference type="NCBI Taxonomy" id="665914"/>
    <lineage>
        <taxon>Bacteria</taxon>
        <taxon>Pseudomonadati</taxon>
        <taxon>Pseudomonadota</taxon>
        <taxon>Gammaproteobacteria</taxon>
        <taxon>Enterobacterales</taxon>
        <taxon>Erwiniaceae</taxon>
        <taxon>Mixta</taxon>
    </lineage>
</organism>
<gene>
    <name evidence="1" type="ORF">C2E15_17970</name>
</gene>
<dbReference type="RefSeq" id="WP_104958588.1">
    <property type="nucleotide sequence ID" value="NZ_CP026377.1"/>
</dbReference>
<proteinExistence type="predicted"/>
<dbReference type="GO" id="GO:0003676">
    <property type="term" value="F:nucleic acid binding"/>
    <property type="evidence" value="ECO:0007669"/>
    <property type="project" value="InterPro"/>
</dbReference>
<evidence type="ECO:0000313" key="1">
    <source>
        <dbReference type="EMBL" id="AUX94778.1"/>
    </source>
</evidence>
<name>A0A2L0IJN3_9GAMM</name>